<protein>
    <submittedName>
        <fullName evidence="2">Putative salivary lipocalin</fullName>
    </submittedName>
</protein>
<dbReference type="SUPFAM" id="SSF50814">
    <property type="entry name" value="Lipocalins"/>
    <property type="match status" value="1"/>
</dbReference>
<dbReference type="AlphaFoldDB" id="A0A0K8R8D0"/>
<accession>A0A0K8R8D0</accession>
<dbReference type="Pfam" id="PF02098">
    <property type="entry name" value="His_binding"/>
    <property type="match status" value="1"/>
</dbReference>
<name>A0A0K8R8D0_IXORI</name>
<proteinExistence type="evidence at transcript level"/>
<evidence type="ECO:0000313" key="2">
    <source>
        <dbReference type="EMBL" id="JAA67341.1"/>
    </source>
</evidence>
<dbReference type="Gene3D" id="2.40.128.20">
    <property type="match status" value="1"/>
</dbReference>
<keyword evidence="1" id="KW-0732">Signal</keyword>
<dbReference type="GO" id="GO:0030682">
    <property type="term" value="P:symbiont-mediated perturbation of host defenses"/>
    <property type="evidence" value="ECO:0007669"/>
    <property type="project" value="InterPro"/>
</dbReference>
<sequence>MLRIAVVAALCCFGTGTVSRFQQNATERHYQELNSNLSKYQDAWKSNTENAEYVLAYRTFQDIERTRIRRCVSATLRYKNKKNRTTVHRLRYYNTRDRKWEGHSVLTRFNATPGYTVPNLMLMSSYHNESDEGRLYWTLYSQYGSCNIVRVERNGGCELWVRKGLQDYISSCCWFIYKSYCGNENYQIYNTTYCKRKGLE</sequence>
<dbReference type="InterPro" id="IPR012674">
    <property type="entry name" value="Calycin"/>
</dbReference>
<dbReference type="GO" id="GO:0043176">
    <property type="term" value="F:amine binding"/>
    <property type="evidence" value="ECO:0007669"/>
    <property type="project" value="InterPro"/>
</dbReference>
<reference evidence="2" key="1">
    <citation type="submission" date="2012-12" db="EMBL/GenBank/DDBJ databases">
        <title>Identification and characterization of a phenylalanine ammonia-lyase gene family in Isatis indigotica Fort.</title>
        <authorList>
            <person name="Liu Q."/>
            <person name="Chen J."/>
            <person name="Zhou X."/>
            <person name="Di P."/>
            <person name="Xiao Y."/>
            <person name="Xuan H."/>
            <person name="Zhang L."/>
            <person name="Chen W."/>
        </authorList>
    </citation>
    <scope>NUCLEOTIDE SEQUENCE</scope>
    <source>
        <tissue evidence="2">Salivary gland</tissue>
    </source>
</reference>
<feature type="signal peptide" evidence="1">
    <location>
        <begin position="1"/>
        <end position="19"/>
    </location>
</feature>
<dbReference type="InterPro" id="IPR002970">
    <property type="entry name" value="Tick_his-bd"/>
</dbReference>
<evidence type="ECO:0000256" key="1">
    <source>
        <dbReference type="SAM" id="SignalP"/>
    </source>
</evidence>
<organism evidence="2">
    <name type="scientific">Ixodes ricinus</name>
    <name type="common">Common tick</name>
    <name type="synonym">Acarus ricinus</name>
    <dbReference type="NCBI Taxonomy" id="34613"/>
    <lineage>
        <taxon>Eukaryota</taxon>
        <taxon>Metazoa</taxon>
        <taxon>Ecdysozoa</taxon>
        <taxon>Arthropoda</taxon>
        <taxon>Chelicerata</taxon>
        <taxon>Arachnida</taxon>
        <taxon>Acari</taxon>
        <taxon>Parasitiformes</taxon>
        <taxon>Ixodida</taxon>
        <taxon>Ixodoidea</taxon>
        <taxon>Ixodidae</taxon>
        <taxon>Ixodinae</taxon>
        <taxon>Ixodes</taxon>
    </lineage>
</organism>
<dbReference type="EMBL" id="GADI01006467">
    <property type="protein sequence ID" value="JAA67341.1"/>
    <property type="molecule type" value="mRNA"/>
</dbReference>
<feature type="chain" id="PRO_5005516271" evidence="1">
    <location>
        <begin position="20"/>
        <end position="200"/>
    </location>
</feature>